<dbReference type="GO" id="GO:0071880">
    <property type="term" value="P:adenylate cyclase-activating adrenergic receptor signaling pathway"/>
    <property type="evidence" value="ECO:0007669"/>
    <property type="project" value="TreeGrafter"/>
</dbReference>
<keyword evidence="12 16" id="KW-0807">Transducer</keyword>
<accession>A0A4W3IGT1</accession>
<dbReference type="FunFam" id="1.20.1070.10:FF:000045">
    <property type="entry name" value="D(1A) dopamine receptor"/>
    <property type="match status" value="1"/>
</dbReference>
<dbReference type="PROSITE" id="PS00237">
    <property type="entry name" value="G_PROTEIN_RECEP_F1_1"/>
    <property type="match status" value="1"/>
</dbReference>
<keyword evidence="11" id="KW-0325">Glycoprotein</keyword>
<reference evidence="20" key="1">
    <citation type="journal article" date="2006" name="Science">
        <title>Ancient noncoding elements conserved in the human genome.</title>
        <authorList>
            <person name="Venkatesh B."/>
            <person name="Kirkness E.F."/>
            <person name="Loh Y.H."/>
            <person name="Halpern A.L."/>
            <person name="Lee A.P."/>
            <person name="Johnson J."/>
            <person name="Dandona N."/>
            <person name="Viswanathan L.D."/>
            <person name="Tay A."/>
            <person name="Venter J.C."/>
            <person name="Strausberg R.L."/>
            <person name="Brenner S."/>
        </authorList>
    </citation>
    <scope>NUCLEOTIDE SEQUENCE [LARGE SCALE GENOMIC DNA]</scope>
</reference>
<feature type="domain" description="G-protein coupled receptors family 1 profile" evidence="18">
    <location>
        <begin position="45"/>
        <end position="321"/>
    </location>
</feature>
<evidence type="ECO:0000313" key="20">
    <source>
        <dbReference type="Proteomes" id="UP000314986"/>
    </source>
</evidence>
<keyword evidence="7 17" id="KW-0472">Membrane</keyword>
<dbReference type="InterPro" id="IPR000929">
    <property type="entry name" value="Dopamine_rcpt"/>
</dbReference>
<dbReference type="InterPro" id="IPR000276">
    <property type="entry name" value="GPCR_Rhodpsn"/>
</dbReference>
<dbReference type="SMART" id="SM01381">
    <property type="entry name" value="7TM_GPCR_Srsx"/>
    <property type="match status" value="1"/>
</dbReference>
<dbReference type="Gene3D" id="1.20.1070.10">
    <property type="entry name" value="Rhodopsin 7-helix transmembrane proteins"/>
    <property type="match status" value="1"/>
</dbReference>
<dbReference type="GO" id="GO:0045202">
    <property type="term" value="C:synapse"/>
    <property type="evidence" value="ECO:0007669"/>
    <property type="project" value="GOC"/>
</dbReference>
<feature type="transmembrane region" description="Helical" evidence="17">
    <location>
        <begin position="66"/>
        <end position="85"/>
    </location>
</feature>
<evidence type="ECO:0000256" key="12">
    <source>
        <dbReference type="ARBA" id="ARBA00023224"/>
    </source>
</evidence>
<evidence type="ECO:0000256" key="13">
    <source>
        <dbReference type="ARBA" id="ARBA00023273"/>
    </source>
</evidence>
<keyword evidence="14" id="KW-0449">Lipoprotein</keyword>
<evidence type="ECO:0000256" key="16">
    <source>
        <dbReference type="RuleBase" id="RU000688"/>
    </source>
</evidence>
<evidence type="ECO:0000256" key="1">
    <source>
        <dbReference type="ARBA" id="ARBA00004272"/>
    </source>
</evidence>
<feature type="transmembrane region" description="Helical" evidence="17">
    <location>
        <begin position="255"/>
        <end position="276"/>
    </location>
</feature>
<keyword evidence="8" id="KW-0564">Palmitate</keyword>
<dbReference type="PRINTS" id="PR00565">
    <property type="entry name" value="DOPAMINED1AR"/>
</dbReference>
<keyword evidence="3" id="KW-1003">Cell membrane</keyword>
<comment type="similarity">
    <text evidence="16">Belongs to the G-protein coupled receptor 1 family.</text>
</comment>
<evidence type="ECO:0000256" key="5">
    <source>
        <dbReference type="ARBA" id="ARBA00022989"/>
    </source>
</evidence>
<evidence type="ECO:0000256" key="4">
    <source>
        <dbReference type="ARBA" id="ARBA00022692"/>
    </source>
</evidence>
<dbReference type="GeneTree" id="ENSGT00940000155857"/>
<evidence type="ECO:0000256" key="7">
    <source>
        <dbReference type="ARBA" id="ARBA00023136"/>
    </source>
</evidence>
<evidence type="ECO:0000256" key="2">
    <source>
        <dbReference type="ARBA" id="ARBA00020814"/>
    </source>
</evidence>
<organism evidence="19 20">
    <name type="scientific">Callorhinchus milii</name>
    <name type="common">Ghost shark</name>
    <dbReference type="NCBI Taxonomy" id="7868"/>
    <lineage>
        <taxon>Eukaryota</taxon>
        <taxon>Metazoa</taxon>
        <taxon>Chordata</taxon>
        <taxon>Craniata</taxon>
        <taxon>Vertebrata</taxon>
        <taxon>Chondrichthyes</taxon>
        <taxon>Holocephali</taxon>
        <taxon>Chimaeriformes</taxon>
        <taxon>Callorhinchidae</taxon>
        <taxon>Callorhinchus</taxon>
    </lineage>
</organism>
<dbReference type="Proteomes" id="UP000314986">
    <property type="component" value="Unassembled WGS sequence"/>
</dbReference>
<keyword evidence="10 16" id="KW-0675">Receptor</keyword>
<comment type="subcellular location">
    <subcellularLocation>
        <location evidence="1">Cell projection</location>
        <location evidence="1">Cilium membrane</location>
        <topology evidence="1">Multi-pass membrane protein</topology>
    </subcellularLocation>
</comment>
<keyword evidence="5 17" id="KW-1133">Transmembrane helix</keyword>
<protein>
    <recommendedName>
        <fullName evidence="2">D(1A) dopamine receptor</fullName>
    </recommendedName>
    <alternativeName>
        <fullName evidence="15">Dopamine D1 receptor</fullName>
    </alternativeName>
</protein>
<feature type="transmembrane region" description="Helical" evidence="17">
    <location>
        <begin position="186"/>
        <end position="211"/>
    </location>
</feature>
<gene>
    <name evidence="19" type="primary">LOC103187244</name>
</gene>
<keyword evidence="6 16" id="KW-0297">G-protein coupled receptor</keyword>
<dbReference type="GO" id="GO:0060170">
    <property type="term" value="C:ciliary membrane"/>
    <property type="evidence" value="ECO:0007669"/>
    <property type="project" value="UniProtKB-SubCell"/>
</dbReference>
<evidence type="ECO:0000256" key="17">
    <source>
        <dbReference type="SAM" id="Phobius"/>
    </source>
</evidence>
<dbReference type="PRINTS" id="PR00242">
    <property type="entry name" value="DOPAMINER"/>
</dbReference>
<proteinExistence type="inferred from homology"/>
<dbReference type="PANTHER" id="PTHR24248">
    <property type="entry name" value="ADRENERGIC RECEPTOR-RELATED G-PROTEIN COUPLED RECEPTOR"/>
    <property type="match status" value="1"/>
</dbReference>
<evidence type="ECO:0000256" key="9">
    <source>
        <dbReference type="ARBA" id="ARBA00023157"/>
    </source>
</evidence>
<reference evidence="19" key="4">
    <citation type="submission" date="2025-08" db="UniProtKB">
        <authorList>
            <consortium name="Ensembl"/>
        </authorList>
    </citation>
    <scope>IDENTIFICATION</scope>
</reference>
<dbReference type="AlphaFoldDB" id="A0A4W3IGT1"/>
<evidence type="ECO:0000256" key="11">
    <source>
        <dbReference type="ARBA" id="ARBA00023180"/>
    </source>
</evidence>
<keyword evidence="9" id="KW-1015">Disulfide bond</keyword>
<dbReference type="OMA" id="THNGQHP"/>
<dbReference type="Pfam" id="PF00001">
    <property type="entry name" value="7tm_1"/>
    <property type="match status" value="1"/>
</dbReference>
<sequence length="377" mass="42294">PRERWTSGSGQWEVDPSVTTKDKDSSFRILTACFLSLLILSTLLGNTLVCVAVVRFRHLRSKVTNFFVISLAVSDLLVAVLVMPWKAVSGVAGYWPFGSFCTIWVAFDIMCSTASILNLCVISVDRYWAISSPFRYERKMTPKVAFIMIGVAWTLSVLISFIPVQLDWHKAKGQGRVDNCDSSLNRTYAISSSLISFYIPVAIMLVTYTRIYRIAQKQIRRISALERAAVHAKNCQTSCESESSFKMSFKRETKVLKTLSVIMGVFVCCWLPFFILNCIVPFCEHPGRVSTKDQLPCISDTTFDIFVWFGWANSSLNPIIYAFNADFRKAFSTLLGCHRLCSGNAVETVTIHNNGVTEIPYQLAKAKTVVIKGPEIC</sequence>
<name>A0A4W3IGT1_CALMI</name>
<dbReference type="PRINTS" id="PR00237">
    <property type="entry name" value="GPCRRHODOPSN"/>
</dbReference>
<evidence type="ECO:0000256" key="3">
    <source>
        <dbReference type="ARBA" id="ARBA00022475"/>
    </source>
</evidence>
<dbReference type="SUPFAM" id="SSF81321">
    <property type="entry name" value="Family A G protein-coupled receptor-like"/>
    <property type="match status" value="1"/>
</dbReference>
<evidence type="ECO:0000256" key="8">
    <source>
        <dbReference type="ARBA" id="ARBA00023139"/>
    </source>
</evidence>
<evidence type="ECO:0000256" key="14">
    <source>
        <dbReference type="ARBA" id="ARBA00023288"/>
    </source>
</evidence>
<keyword evidence="4 16" id="KW-0812">Transmembrane</keyword>
<feature type="transmembrane region" description="Helical" evidence="17">
    <location>
        <begin position="29"/>
        <end position="54"/>
    </location>
</feature>
<keyword evidence="20" id="KW-1185">Reference proteome</keyword>
<dbReference type="InterPro" id="IPR017452">
    <property type="entry name" value="GPCR_Rhodpsn_7TM"/>
</dbReference>
<dbReference type="GO" id="GO:0004930">
    <property type="term" value="F:G protein-coupled receptor activity"/>
    <property type="evidence" value="ECO:0007669"/>
    <property type="project" value="UniProtKB-KW"/>
</dbReference>
<evidence type="ECO:0000256" key="10">
    <source>
        <dbReference type="ARBA" id="ARBA00023170"/>
    </source>
</evidence>
<dbReference type="GO" id="GO:0001588">
    <property type="term" value="F:dopamine neurotransmitter receptor activity, coupled via Gs"/>
    <property type="evidence" value="ECO:0007669"/>
    <property type="project" value="TreeGrafter"/>
</dbReference>
<reference evidence="20" key="3">
    <citation type="journal article" date="2014" name="Nature">
        <title>Elephant shark genome provides unique insights into gnathostome evolution.</title>
        <authorList>
            <consortium name="International Elephant Shark Genome Sequencing Consortium"/>
            <person name="Venkatesh B."/>
            <person name="Lee A.P."/>
            <person name="Ravi V."/>
            <person name="Maurya A.K."/>
            <person name="Lian M.M."/>
            <person name="Swann J.B."/>
            <person name="Ohta Y."/>
            <person name="Flajnik M.F."/>
            <person name="Sutoh Y."/>
            <person name="Kasahara M."/>
            <person name="Hoon S."/>
            <person name="Gangu V."/>
            <person name="Roy S.W."/>
            <person name="Irimia M."/>
            <person name="Korzh V."/>
            <person name="Kondrychyn I."/>
            <person name="Lim Z.W."/>
            <person name="Tay B.H."/>
            <person name="Tohari S."/>
            <person name="Kong K.W."/>
            <person name="Ho S."/>
            <person name="Lorente-Galdos B."/>
            <person name="Quilez J."/>
            <person name="Marques-Bonet T."/>
            <person name="Raney B.J."/>
            <person name="Ingham P.W."/>
            <person name="Tay A."/>
            <person name="Hillier L.W."/>
            <person name="Minx P."/>
            <person name="Boehm T."/>
            <person name="Wilson R.K."/>
            <person name="Brenner S."/>
            <person name="Warren W.C."/>
        </authorList>
    </citation>
    <scope>NUCLEOTIDE SEQUENCE [LARGE SCALE GENOMIC DNA]</scope>
</reference>
<dbReference type="GO" id="GO:0042311">
    <property type="term" value="P:vasodilation"/>
    <property type="evidence" value="ECO:0007669"/>
    <property type="project" value="InterPro"/>
</dbReference>
<evidence type="ECO:0000256" key="15">
    <source>
        <dbReference type="ARBA" id="ARBA00032831"/>
    </source>
</evidence>
<dbReference type="PANTHER" id="PTHR24248:SF139">
    <property type="entry name" value="D(1A) DOPAMINE RECEPTOR"/>
    <property type="match status" value="1"/>
</dbReference>
<dbReference type="Ensembl" id="ENSCMIT00000028551.1">
    <property type="protein sequence ID" value="ENSCMIP00000028107.1"/>
    <property type="gene ID" value="ENSCMIG00000012218.1"/>
</dbReference>
<keyword evidence="13" id="KW-0966">Cell projection</keyword>
<evidence type="ECO:0000313" key="19">
    <source>
        <dbReference type="Ensembl" id="ENSCMIP00000028107.1"/>
    </source>
</evidence>
<feature type="transmembrane region" description="Helical" evidence="17">
    <location>
        <begin position="97"/>
        <end position="124"/>
    </location>
</feature>
<dbReference type="GO" id="GO:0043410">
    <property type="term" value="P:positive regulation of MAPK cascade"/>
    <property type="evidence" value="ECO:0007669"/>
    <property type="project" value="TreeGrafter"/>
</dbReference>
<evidence type="ECO:0000256" key="6">
    <source>
        <dbReference type="ARBA" id="ARBA00023040"/>
    </source>
</evidence>
<evidence type="ECO:0000259" key="18">
    <source>
        <dbReference type="PROSITE" id="PS50262"/>
    </source>
</evidence>
<dbReference type="InterPro" id="IPR001413">
    <property type="entry name" value="Dopamine_D1_rcpt"/>
</dbReference>
<reference evidence="19" key="5">
    <citation type="submission" date="2025-09" db="UniProtKB">
        <authorList>
            <consortium name="Ensembl"/>
        </authorList>
    </citation>
    <scope>IDENTIFICATION</scope>
</reference>
<reference evidence="20" key="2">
    <citation type="journal article" date="2007" name="PLoS Biol.">
        <title>Survey sequencing and comparative analysis of the elephant shark (Callorhinchus milii) genome.</title>
        <authorList>
            <person name="Venkatesh B."/>
            <person name="Kirkness E.F."/>
            <person name="Loh Y.H."/>
            <person name="Halpern A.L."/>
            <person name="Lee A.P."/>
            <person name="Johnson J."/>
            <person name="Dandona N."/>
            <person name="Viswanathan L.D."/>
            <person name="Tay A."/>
            <person name="Venter J.C."/>
            <person name="Strausberg R.L."/>
            <person name="Brenner S."/>
        </authorList>
    </citation>
    <scope>NUCLEOTIDE SEQUENCE [LARGE SCALE GENOMIC DNA]</scope>
</reference>
<feature type="transmembrane region" description="Helical" evidence="17">
    <location>
        <begin position="144"/>
        <end position="166"/>
    </location>
</feature>
<dbReference type="PROSITE" id="PS50262">
    <property type="entry name" value="G_PROTEIN_RECEP_F1_2"/>
    <property type="match status" value="1"/>
</dbReference>